<evidence type="ECO:0000313" key="2">
    <source>
        <dbReference type="Proteomes" id="UP000187203"/>
    </source>
</evidence>
<dbReference type="OrthoDB" id="618098at2759"/>
<comment type="caution">
    <text evidence="1">The sequence shown here is derived from an EMBL/GenBank/DDBJ whole genome shotgun (WGS) entry which is preliminary data.</text>
</comment>
<proteinExistence type="predicted"/>
<accession>A0A1R3KKU1</accession>
<organism evidence="1 2">
    <name type="scientific">Corchorus olitorius</name>
    <dbReference type="NCBI Taxonomy" id="93759"/>
    <lineage>
        <taxon>Eukaryota</taxon>
        <taxon>Viridiplantae</taxon>
        <taxon>Streptophyta</taxon>
        <taxon>Embryophyta</taxon>
        <taxon>Tracheophyta</taxon>
        <taxon>Spermatophyta</taxon>
        <taxon>Magnoliopsida</taxon>
        <taxon>eudicotyledons</taxon>
        <taxon>Gunneridae</taxon>
        <taxon>Pentapetalae</taxon>
        <taxon>rosids</taxon>
        <taxon>malvids</taxon>
        <taxon>Malvales</taxon>
        <taxon>Malvaceae</taxon>
        <taxon>Grewioideae</taxon>
        <taxon>Apeibeae</taxon>
        <taxon>Corchorus</taxon>
    </lineage>
</organism>
<gene>
    <name evidence="1" type="ORF">COLO4_07104</name>
</gene>
<keyword evidence="2" id="KW-1185">Reference proteome</keyword>
<dbReference type="AlphaFoldDB" id="A0A1R3KKU1"/>
<protein>
    <submittedName>
        <fullName evidence="1">Uncharacterized protein</fullName>
    </submittedName>
</protein>
<evidence type="ECO:0000313" key="1">
    <source>
        <dbReference type="EMBL" id="OMP07723.1"/>
    </source>
</evidence>
<sequence>MDGFGRNRNAPRPVRVAWSDEEERVLVECLLTQPRVHPYGLRAGWIDPVLTMFNARVPGKNPTPTAIHSKYRRMRLEDGVVRMLLQDGFGLNEESHLIVGEDWLWDAWMQVYCLILRMT</sequence>
<reference evidence="2" key="1">
    <citation type="submission" date="2013-09" db="EMBL/GenBank/DDBJ databases">
        <title>Corchorus olitorius genome sequencing.</title>
        <authorList>
            <person name="Alam M."/>
            <person name="Haque M.S."/>
            <person name="Islam M.S."/>
            <person name="Emdad E.M."/>
            <person name="Islam M.M."/>
            <person name="Ahmed B."/>
            <person name="Halim A."/>
            <person name="Hossen Q.M.M."/>
            <person name="Hossain M.Z."/>
            <person name="Ahmed R."/>
            <person name="Khan M.M."/>
            <person name="Islam R."/>
            <person name="Rashid M.M."/>
            <person name="Khan S.A."/>
            <person name="Rahman M.S."/>
            <person name="Alam M."/>
            <person name="Yahiya A.S."/>
            <person name="Khan M.S."/>
            <person name="Azam M.S."/>
            <person name="Haque T."/>
            <person name="Lashkar M.Z.H."/>
            <person name="Akhand A.I."/>
            <person name="Morshed G."/>
            <person name="Roy S."/>
            <person name="Uddin K.S."/>
            <person name="Rabeya T."/>
            <person name="Hossain A.S."/>
            <person name="Chowdhury A."/>
            <person name="Snigdha A.R."/>
            <person name="Mortoza M.S."/>
            <person name="Matin S.A."/>
            <person name="Hoque S.M.E."/>
            <person name="Islam M.K."/>
            <person name="Roy D.K."/>
            <person name="Haider R."/>
            <person name="Moosa M.M."/>
            <person name="Elias S.M."/>
            <person name="Hasan A.M."/>
            <person name="Jahan S."/>
            <person name="Shafiuddin M."/>
            <person name="Mahmood N."/>
            <person name="Shommy N.S."/>
        </authorList>
    </citation>
    <scope>NUCLEOTIDE SEQUENCE [LARGE SCALE GENOMIC DNA]</scope>
    <source>
        <strain evidence="2">cv. O-4</strain>
    </source>
</reference>
<dbReference type="EMBL" id="AWUE01013083">
    <property type="protein sequence ID" value="OMP07723.1"/>
    <property type="molecule type" value="Genomic_DNA"/>
</dbReference>
<dbReference type="Proteomes" id="UP000187203">
    <property type="component" value="Unassembled WGS sequence"/>
</dbReference>
<name>A0A1R3KKU1_9ROSI</name>